<organism evidence="2 3">
    <name type="scientific">Paramecium sonneborni</name>
    <dbReference type="NCBI Taxonomy" id="65129"/>
    <lineage>
        <taxon>Eukaryota</taxon>
        <taxon>Sar</taxon>
        <taxon>Alveolata</taxon>
        <taxon>Ciliophora</taxon>
        <taxon>Intramacronucleata</taxon>
        <taxon>Oligohymenophorea</taxon>
        <taxon>Peniculida</taxon>
        <taxon>Parameciidae</taxon>
        <taxon>Paramecium</taxon>
    </lineage>
</organism>
<dbReference type="AlphaFoldDB" id="A0A8S1N781"/>
<sequence>MMNEKEQLIKKQQHELENILKQNEEMSKEFNQLVQVHQQFGALNEKHQQFQQKYELLQREYQQRNKEFQEASQQIEFCLQEIQQLKQTNNELQNERQQILEELDVLQQFKYESEKAIEQLKFDNNELSLLLQERQELSGKYHALEIKFQADIEYYEKTIKDMNEKLELSQNTSPNIALEERRLVELHKIYEKLDRLLFHLTSKISNEKPSFKVDVVISQLSGSIEQIEKYFKLSSNRSQQDKFQNSQGSLINDHNKISTMRPSDAEIFKSNDITNIKQIQTQQTVAKRKYFL</sequence>
<name>A0A8S1N781_9CILI</name>
<evidence type="ECO:0000313" key="2">
    <source>
        <dbReference type="EMBL" id="CAD8082944.1"/>
    </source>
</evidence>
<gene>
    <name evidence="2" type="ORF">PSON_ATCC_30995.1.T0440145</name>
</gene>
<keyword evidence="3" id="KW-1185">Reference proteome</keyword>
<comment type="caution">
    <text evidence="2">The sequence shown here is derived from an EMBL/GenBank/DDBJ whole genome shotgun (WGS) entry which is preliminary data.</text>
</comment>
<protein>
    <submittedName>
        <fullName evidence="2">Uncharacterized protein</fullName>
    </submittedName>
</protein>
<feature type="coiled-coil region" evidence="1">
    <location>
        <begin position="2"/>
        <end position="172"/>
    </location>
</feature>
<keyword evidence="1" id="KW-0175">Coiled coil</keyword>
<accession>A0A8S1N781</accession>
<dbReference type="OrthoDB" id="308319at2759"/>
<evidence type="ECO:0000313" key="3">
    <source>
        <dbReference type="Proteomes" id="UP000692954"/>
    </source>
</evidence>
<reference evidence="2" key="1">
    <citation type="submission" date="2021-01" db="EMBL/GenBank/DDBJ databases">
        <authorList>
            <consortium name="Genoscope - CEA"/>
            <person name="William W."/>
        </authorList>
    </citation>
    <scope>NUCLEOTIDE SEQUENCE</scope>
</reference>
<dbReference type="EMBL" id="CAJJDN010000044">
    <property type="protein sequence ID" value="CAD8082944.1"/>
    <property type="molecule type" value="Genomic_DNA"/>
</dbReference>
<evidence type="ECO:0000256" key="1">
    <source>
        <dbReference type="SAM" id="Coils"/>
    </source>
</evidence>
<proteinExistence type="predicted"/>
<dbReference type="Proteomes" id="UP000692954">
    <property type="component" value="Unassembled WGS sequence"/>
</dbReference>